<feature type="region of interest" description="Disordered" evidence="1">
    <location>
        <begin position="143"/>
        <end position="209"/>
    </location>
</feature>
<feature type="compositionally biased region" description="Acidic residues" evidence="1">
    <location>
        <begin position="151"/>
        <end position="162"/>
    </location>
</feature>
<dbReference type="GeneID" id="108984507"/>
<gene>
    <name evidence="3" type="primary">LOC108984507</name>
</gene>
<dbReference type="Proteomes" id="UP000235220">
    <property type="component" value="Chromosome 7"/>
</dbReference>
<dbReference type="InterPro" id="IPR024752">
    <property type="entry name" value="Myb/SANT-like_dom"/>
</dbReference>
<sequence length="311" mass="35027">MENETIDSTQDASLWADGFKVILIDMLYEDTLMGSLRGGRITNSDHVRLAERLSAVGPRKFNSDQVKGKLARLKRRQREFTDLMKQTGLGWDPERKAPVASEEHWANALRVRPSWKNFKTMGCAKYEQLCAIFGCSVATGTMHRASTDPAPDSDDERLLDEEMGNRGTPLADDHADPSMDPQVQPRPFSASYASGSHRRQRGGPTQDASIHQQMSETLDAIRRSSDAREKAALESIEYTRLKKRSKGDTSMESSGAFDLQMHCMKLLEEVEPPLPPEQFNKAFDRLLSTKVQRSFVSISDTCRSQWAWSLN</sequence>
<dbReference type="Pfam" id="PF12776">
    <property type="entry name" value="Myb_DNA-bind_3"/>
    <property type="match status" value="1"/>
</dbReference>
<dbReference type="KEGG" id="jre:108984507"/>
<proteinExistence type="predicted"/>
<keyword evidence="2" id="KW-1185">Reference proteome</keyword>
<name>A0A2I4DY00_JUGRE</name>
<reference evidence="3" key="1">
    <citation type="submission" date="2025-08" db="UniProtKB">
        <authorList>
            <consortium name="RefSeq"/>
        </authorList>
    </citation>
    <scope>IDENTIFICATION</scope>
    <source>
        <tissue evidence="3">Leaves</tissue>
    </source>
</reference>
<evidence type="ECO:0000256" key="1">
    <source>
        <dbReference type="SAM" id="MobiDB-lite"/>
    </source>
</evidence>
<dbReference type="OrthoDB" id="686198at2759"/>
<dbReference type="RefSeq" id="XP_018812034.2">
    <property type="nucleotide sequence ID" value="XM_018956489.2"/>
</dbReference>
<protein>
    <submittedName>
        <fullName evidence="3">Uncharacterized protein LOC108984507</fullName>
    </submittedName>
</protein>
<accession>A0A2I4DY00</accession>
<dbReference type="PANTHER" id="PTHR47584:SF14">
    <property type="entry name" value="L10-INTERACTING MYB DOMAIN-CONTAINING PROTEIN-LIKE"/>
    <property type="match status" value="1"/>
</dbReference>
<dbReference type="InterPro" id="IPR045026">
    <property type="entry name" value="LIMYB"/>
</dbReference>
<dbReference type="AlphaFoldDB" id="A0A2I4DY00"/>
<evidence type="ECO:0000313" key="3">
    <source>
        <dbReference type="RefSeq" id="XP_018812034.2"/>
    </source>
</evidence>
<dbReference type="Gramene" id="Jr07_09780_p1">
    <property type="protein sequence ID" value="cds.Jr07_09780_p1"/>
    <property type="gene ID" value="Jr07_09780"/>
</dbReference>
<organism evidence="2 3">
    <name type="scientific">Juglans regia</name>
    <name type="common">English walnut</name>
    <dbReference type="NCBI Taxonomy" id="51240"/>
    <lineage>
        <taxon>Eukaryota</taxon>
        <taxon>Viridiplantae</taxon>
        <taxon>Streptophyta</taxon>
        <taxon>Embryophyta</taxon>
        <taxon>Tracheophyta</taxon>
        <taxon>Spermatophyta</taxon>
        <taxon>Magnoliopsida</taxon>
        <taxon>eudicotyledons</taxon>
        <taxon>Gunneridae</taxon>
        <taxon>Pentapetalae</taxon>
        <taxon>rosids</taxon>
        <taxon>fabids</taxon>
        <taxon>Fagales</taxon>
        <taxon>Juglandaceae</taxon>
        <taxon>Juglans</taxon>
    </lineage>
</organism>
<evidence type="ECO:0000313" key="2">
    <source>
        <dbReference type="Proteomes" id="UP000235220"/>
    </source>
</evidence>
<dbReference type="PANTHER" id="PTHR47584">
    <property type="match status" value="1"/>
</dbReference>